<dbReference type="InterPro" id="IPR037099">
    <property type="entry name" value="Fum_R/Succ_DH_flav-like_C_sf"/>
</dbReference>
<dbReference type="PRINTS" id="PR00368">
    <property type="entry name" value="FADPNR"/>
</dbReference>
<evidence type="ECO:0000313" key="14">
    <source>
        <dbReference type="EMBL" id="SHK43562.1"/>
    </source>
</evidence>
<gene>
    <name evidence="14" type="ORF">SAMN05444391_1016</name>
</gene>
<dbReference type="STRING" id="381751.SAMN05444391_1016"/>
<accession>A0A1M6SFP7</accession>
<evidence type="ECO:0000256" key="4">
    <source>
        <dbReference type="ARBA" id="ARBA00012173"/>
    </source>
</evidence>
<dbReference type="OrthoDB" id="9806724at2"/>
<dbReference type="RefSeq" id="WP_079654132.1">
    <property type="nucleotide sequence ID" value="NZ_LT670846.1"/>
</dbReference>
<dbReference type="Pfam" id="PF00890">
    <property type="entry name" value="FAD_binding_2"/>
    <property type="match status" value="1"/>
</dbReference>
<comment type="catalytic activity">
    <reaction evidence="9">
        <text>L-aspartate + O2 = iminosuccinate + H2O2</text>
        <dbReference type="Rhea" id="RHEA:25876"/>
        <dbReference type="ChEBI" id="CHEBI:15379"/>
        <dbReference type="ChEBI" id="CHEBI:16240"/>
        <dbReference type="ChEBI" id="CHEBI:29991"/>
        <dbReference type="ChEBI" id="CHEBI:77875"/>
        <dbReference type="EC" id="1.4.3.16"/>
    </reaction>
    <physiologicalReaction direction="left-to-right" evidence="9">
        <dbReference type="Rhea" id="RHEA:25877"/>
    </physiologicalReaction>
</comment>
<comment type="pathway">
    <text evidence="2 11">Cofactor biosynthesis; NAD(+) biosynthesis; iminoaspartate from L-aspartate (oxidase route): step 1/1.</text>
</comment>
<keyword evidence="15" id="KW-1185">Reference proteome</keyword>
<evidence type="ECO:0000256" key="1">
    <source>
        <dbReference type="ARBA" id="ARBA00001974"/>
    </source>
</evidence>
<feature type="domain" description="FAD-dependent oxidoreductase 2 FAD-binding" evidence="12">
    <location>
        <begin position="17"/>
        <end position="367"/>
    </location>
</feature>
<evidence type="ECO:0000256" key="10">
    <source>
        <dbReference type="NCBIfam" id="TIGR00551"/>
    </source>
</evidence>
<evidence type="ECO:0000259" key="13">
    <source>
        <dbReference type="Pfam" id="PF02910"/>
    </source>
</evidence>
<name>A0A1M6SFP7_9AQUI</name>
<comment type="function">
    <text evidence="11">Catalyzes the oxidation of L-aspartate to iminoaspartate.</text>
</comment>
<keyword evidence="5 11" id="KW-0285">Flavoprotein</keyword>
<dbReference type="SUPFAM" id="SSF51905">
    <property type="entry name" value="FAD/NAD(P)-binding domain"/>
    <property type="match status" value="1"/>
</dbReference>
<evidence type="ECO:0000256" key="8">
    <source>
        <dbReference type="ARBA" id="ARBA00023002"/>
    </source>
</evidence>
<organism evidence="14 15">
    <name type="scientific">Thermocrinis minervae</name>
    <dbReference type="NCBI Taxonomy" id="381751"/>
    <lineage>
        <taxon>Bacteria</taxon>
        <taxon>Pseudomonadati</taxon>
        <taxon>Aquificota</taxon>
        <taxon>Aquificia</taxon>
        <taxon>Aquificales</taxon>
        <taxon>Aquificaceae</taxon>
        <taxon>Thermocrinis</taxon>
    </lineage>
</organism>
<dbReference type="InterPro" id="IPR036188">
    <property type="entry name" value="FAD/NAD-bd_sf"/>
</dbReference>
<dbReference type="PANTHER" id="PTHR42716:SF2">
    <property type="entry name" value="L-ASPARTATE OXIDASE, CHLOROPLASTIC"/>
    <property type="match status" value="1"/>
</dbReference>
<dbReference type="Gene3D" id="1.20.58.100">
    <property type="entry name" value="Fumarate reductase/succinate dehydrogenase flavoprotein-like, C-terminal domain"/>
    <property type="match status" value="1"/>
</dbReference>
<dbReference type="UniPathway" id="UPA00253">
    <property type="reaction ID" value="UER00326"/>
</dbReference>
<keyword evidence="7 11" id="KW-0274">FAD</keyword>
<evidence type="ECO:0000256" key="7">
    <source>
        <dbReference type="ARBA" id="ARBA00022827"/>
    </source>
</evidence>
<evidence type="ECO:0000256" key="3">
    <source>
        <dbReference type="ARBA" id="ARBA00008562"/>
    </source>
</evidence>
<dbReference type="Pfam" id="PF02910">
    <property type="entry name" value="Succ_DH_flav_C"/>
    <property type="match status" value="1"/>
</dbReference>
<dbReference type="GO" id="GO:0008734">
    <property type="term" value="F:L-aspartate oxidase activity"/>
    <property type="evidence" value="ECO:0007669"/>
    <property type="project" value="UniProtKB-UniRule"/>
</dbReference>
<proteinExistence type="inferred from homology"/>
<dbReference type="InterPro" id="IPR005288">
    <property type="entry name" value="NadB"/>
</dbReference>
<dbReference type="EC" id="1.4.3.16" evidence="4 10"/>
<dbReference type="Gene3D" id="3.50.50.60">
    <property type="entry name" value="FAD/NAD(P)-binding domain"/>
    <property type="match status" value="1"/>
</dbReference>
<evidence type="ECO:0000256" key="2">
    <source>
        <dbReference type="ARBA" id="ARBA00004950"/>
    </source>
</evidence>
<comment type="cofactor">
    <cofactor evidence="1 11">
        <name>FAD</name>
        <dbReference type="ChEBI" id="CHEBI:57692"/>
    </cofactor>
</comment>
<dbReference type="InterPro" id="IPR015939">
    <property type="entry name" value="Fum_Rdtase/Succ_DH_flav-like_C"/>
</dbReference>
<dbReference type="SUPFAM" id="SSF46977">
    <property type="entry name" value="Succinate dehydrogenase/fumarate reductase flavoprotein C-terminal domain"/>
    <property type="match status" value="1"/>
</dbReference>
<protein>
    <recommendedName>
        <fullName evidence="4 10">L-aspartate oxidase</fullName>
        <ecNumber evidence="4 10">1.4.3.16</ecNumber>
    </recommendedName>
</protein>
<reference evidence="14 15" key="1">
    <citation type="submission" date="2016-11" db="EMBL/GenBank/DDBJ databases">
        <authorList>
            <person name="Jaros S."/>
            <person name="Januszkiewicz K."/>
            <person name="Wedrychowicz H."/>
        </authorList>
    </citation>
    <scope>NUCLEOTIDE SEQUENCE [LARGE SCALE GENOMIC DNA]</scope>
    <source>
        <strain evidence="14 15">DSM 19557</strain>
    </source>
</reference>
<dbReference type="EMBL" id="LT670846">
    <property type="protein sequence ID" value="SHK43562.1"/>
    <property type="molecule type" value="Genomic_DNA"/>
</dbReference>
<comment type="subcellular location">
    <subcellularLocation>
        <location evidence="11">Cytoplasm</location>
    </subcellularLocation>
</comment>
<evidence type="ECO:0000259" key="12">
    <source>
        <dbReference type="Pfam" id="PF00890"/>
    </source>
</evidence>
<dbReference type="NCBIfam" id="TIGR00551">
    <property type="entry name" value="nadB"/>
    <property type="match status" value="1"/>
</dbReference>
<evidence type="ECO:0000256" key="5">
    <source>
        <dbReference type="ARBA" id="ARBA00022630"/>
    </source>
</evidence>
<dbReference type="SUPFAM" id="SSF56425">
    <property type="entry name" value="Succinate dehydrogenase/fumarate reductase flavoprotein, catalytic domain"/>
    <property type="match status" value="1"/>
</dbReference>
<dbReference type="GO" id="GO:0005737">
    <property type="term" value="C:cytoplasm"/>
    <property type="evidence" value="ECO:0007669"/>
    <property type="project" value="UniProtKB-SubCell"/>
</dbReference>
<keyword evidence="6 11" id="KW-0662">Pyridine nucleotide biosynthesis</keyword>
<evidence type="ECO:0000256" key="11">
    <source>
        <dbReference type="RuleBase" id="RU362049"/>
    </source>
</evidence>
<dbReference type="GO" id="GO:0034628">
    <property type="term" value="P:'de novo' NAD+ biosynthetic process from L-aspartate"/>
    <property type="evidence" value="ECO:0007669"/>
    <property type="project" value="TreeGrafter"/>
</dbReference>
<dbReference type="PANTHER" id="PTHR42716">
    <property type="entry name" value="L-ASPARTATE OXIDASE"/>
    <property type="match status" value="1"/>
</dbReference>
<dbReference type="Proteomes" id="UP000189810">
    <property type="component" value="Chromosome I"/>
</dbReference>
<dbReference type="InterPro" id="IPR027477">
    <property type="entry name" value="Succ_DH/fumarate_Rdtase_cat_sf"/>
</dbReference>
<evidence type="ECO:0000313" key="15">
    <source>
        <dbReference type="Proteomes" id="UP000189810"/>
    </source>
</evidence>
<dbReference type="AlphaFoldDB" id="A0A1M6SFP7"/>
<evidence type="ECO:0000256" key="6">
    <source>
        <dbReference type="ARBA" id="ARBA00022642"/>
    </source>
</evidence>
<feature type="domain" description="Fumarate reductase/succinate dehydrogenase flavoprotein-like C-terminal" evidence="13">
    <location>
        <begin position="411"/>
        <end position="496"/>
    </location>
</feature>
<comment type="similarity">
    <text evidence="3 11">Belongs to the FAD-dependent oxidoreductase 2 family. NadB subfamily.</text>
</comment>
<sequence length="500" mass="56534">MQPFLKFETPPPEEEVDILVCGSGIAGLTCSIVLKELGFDPLIVTRGWGNTYYSQGGIACASLPQDSPYLHFLDTQRAGRGLCDEKNLWILVDEGVQRLYDLRRWGVIFDPDTTLEGGHSFPRVFKVKDYTGRAINEALLRRAKALGVKIVEGVLEELLVEEGRLWGAIVKDGESYRLVSVKVLVLSTGGASSMFLHTSNPQKVRGDSMGTALRIGAHMRNLEFIQFHPTVVKGTNLLISEAVRGEGAILVDERGERFVDELQPRDLVSRAIYKKLKEGHQVYIDLRPLIRKGIQLEERFPTILSELRKLGYDPYSEPIPVVPAAHYFIGGIYTDSYGRTTVENLYAVGECASTGVHGANRLASNSLLEGVVFGYRTAYAIANNLQHVKRRKFRLQNSREEKFDPPFNFTDLKKLMWESCGMERDEGSLKEGIRQLSLWLEGYHLWKSTPENRSLLDIGLLALATLKCALERRESRGVHYRRDFPQEREEFRKDTFYSLS</sequence>
<dbReference type="InterPro" id="IPR003953">
    <property type="entry name" value="FAD-dep_OxRdtase_2_FAD-bd"/>
</dbReference>
<keyword evidence="8 11" id="KW-0560">Oxidoreductase</keyword>
<dbReference type="Gene3D" id="3.90.700.10">
    <property type="entry name" value="Succinate dehydrogenase/fumarate reductase flavoprotein, catalytic domain"/>
    <property type="match status" value="1"/>
</dbReference>
<evidence type="ECO:0000256" key="9">
    <source>
        <dbReference type="ARBA" id="ARBA00048305"/>
    </source>
</evidence>